<dbReference type="STRING" id="1121449.SAMN02745704_01182"/>
<evidence type="ECO:0000256" key="1">
    <source>
        <dbReference type="SAM" id="Phobius"/>
    </source>
</evidence>
<evidence type="ECO:0000313" key="4">
    <source>
        <dbReference type="Proteomes" id="UP000190027"/>
    </source>
</evidence>
<gene>
    <name evidence="3" type="ORF">SAMN02745704_01182</name>
</gene>
<evidence type="ECO:0000259" key="2">
    <source>
        <dbReference type="Pfam" id="PF01578"/>
    </source>
</evidence>
<keyword evidence="1" id="KW-0812">Transmembrane</keyword>
<evidence type="ECO:0000313" key="3">
    <source>
        <dbReference type="EMBL" id="SKA78711.1"/>
    </source>
</evidence>
<dbReference type="EMBL" id="FUYC01000003">
    <property type="protein sequence ID" value="SKA78711.1"/>
    <property type="molecule type" value="Genomic_DNA"/>
</dbReference>
<keyword evidence="1" id="KW-1133">Transmembrane helix</keyword>
<dbReference type="RefSeq" id="WP_078716744.1">
    <property type="nucleotide sequence ID" value="NZ_FUYC01000003.1"/>
</dbReference>
<feature type="transmembrane region" description="Helical" evidence="1">
    <location>
        <begin position="6"/>
        <end position="29"/>
    </location>
</feature>
<feature type="transmembrane region" description="Helical" evidence="1">
    <location>
        <begin position="184"/>
        <end position="206"/>
    </location>
</feature>
<feature type="domain" description="Cytochrome c assembly protein" evidence="2">
    <location>
        <begin position="72"/>
        <end position="259"/>
    </location>
</feature>
<feature type="transmembrane region" description="Helical" evidence="1">
    <location>
        <begin position="212"/>
        <end position="233"/>
    </location>
</feature>
<dbReference type="OrthoDB" id="9814290at2"/>
<reference evidence="3 4" key="1">
    <citation type="submission" date="2017-02" db="EMBL/GenBank/DDBJ databases">
        <authorList>
            <person name="Peterson S.W."/>
        </authorList>
    </citation>
    <scope>NUCLEOTIDE SEQUENCE [LARGE SCALE GENOMIC DNA]</scope>
    <source>
        <strain evidence="3 4">DSM 16080</strain>
    </source>
</reference>
<feature type="transmembrane region" description="Helical" evidence="1">
    <location>
        <begin position="132"/>
        <end position="153"/>
    </location>
</feature>
<sequence>MEFFDLLPLAIIGLYFLGAMLFFVGLTLGNERLSTVAGALAIGGFALHTLDLAIMPVLSGKMVLLRGTFYFSFVGWTLFALFLVLRWRLRSSFLSFTAFPLGLLLYASSLGAGSLTIKIPPQLTGLFFGLHVGSLAVALALLALGCGAAFVWLHLNRKIKSKAALGSMNESMPSLEVVDRVNHLAVTLGFPLYTLGIFSLAIWYWIDPEKTFQWDAMKFTSLGVWLLYAVLFHQRLVLGWRGRKTAWMVIWVFLFMVISLIHHTITFKS</sequence>
<feature type="transmembrane region" description="Helical" evidence="1">
    <location>
        <begin position="64"/>
        <end position="85"/>
    </location>
</feature>
<dbReference type="InterPro" id="IPR002541">
    <property type="entry name" value="Cyt_c_assembly"/>
</dbReference>
<dbReference type="GO" id="GO:0017004">
    <property type="term" value="P:cytochrome complex assembly"/>
    <property type="evidence" value="ECO:0007669"/>
    <property type="project" value="InterPro"/>
</dbReference>
<dbReference type="Proteomes" id="UP000190027">
    <property type="component" value="Unassembled WGS sequence"/>
</dbReference>
<keyword evidence="4" id="KW-1185">Reference proteome</keyword>
<protein>
    <submittedName>
        <fullName evidence="3">ABC-type uncharacterized transport system, permease component</fullName>
    </submittedName>
</protein>
<feature type="transmembrane region" description="Helical" evidence="1">
    <location>
        <begin position="36"/>
        <end position="58"/>
    </location>
</feature>
<accession>A0A1T4WQ20</accession>
<dbReference type="AlphaFoldDB" id="A0A1T4WQ20"/>
<dbReference type="GO" id="GO:0020037">
    <property type="term" value="F:heme binding"/>
    <property type="evidence" value="ECO:0007669"/>
    <property type="project" value="InterPro"/>
</dbReference>
<proteinExistence type="predicted"/>
<dbReference type="Pfam" id="PF01578">
    <property type="entry name" value="Cytochrom_C_asm"/>
    <property type="match status" value="1"/>
</dbReference>
<feature type="transmembrane region" description="Helical" evidence="1">
    <location>
        <begin position="245"/>
        <end position="265"/>
    </location>
</feature>
<feature type="transmembrane region" description="Helical" evidence="1">
    <location>
        <begin position="92"/>
        <end position="112"/>
    </location>
</feature>
<name>A0A1T4WQ20_9BACT</name>
<organism evidence="3 4">
    <name type="scientific">Paucidesulfovibrio gracilis DSM 16080</name>
    <dbReference type="NCBI Taxonomy" id="1121449"/>
    <lineage>
        <taxon>Bacteria</taxon>
        <taxon>Pseudomonadati</taxon>
        <taxon>Thermodesulfobacteriota</taxon>
        <taxon>Desulfovibrionia</taxon>
        <taxon>Desulfovibrionales</taxon>
        <taxon>Desulfovibrionaceae</taxon>
        <taxon>Paucidesulfovibrio</taxon>
    </lineage>
</organism>
<keyword evidence="1" id="KW-0472">Membrane</keyword>